<feature type="binding site" evidence="2">
    <location>
        <position position="360"/>
    </location>
    <ligand>
        <name>substrate</name>
    </ligand>
</feature>
<dbReference type="SUPFAM" id="SSF53474">
    <property type="entry name" value="alpha/beta-Hydrolases"/>
    <property type="match status" value="1"/>
</dbReference>
<dbReference type="PANTHER" id="PTHR32268:SF11">
    <property type="entry name" value="HOMOSERINE O-ACETYLTRANSFERASE"/>
    <property type="match status" value="1"/>
</dbReference>
<protein>
    <recommendedName>
        <fullName evidence="2">Homoserine O-acetyltransferase</fullName>
        <shortName evidence="2">HAT</shortName>
        <ecNumber evidence="2">2.3.1.31</ecNumber>
    </recommendedName>
    <alternativeName>
        <fullName evidence="2">Homoserine transacetylase</fullName>
        <shortName evidence="2">HTA</shortName>
    </alternativeName>
</protein>
<keyword evidence="6" id="KW-1185">Reference proteome</keyword>
<comment type="subunit">
    <text evidence="2">Homodimer.</text>
</comment>
<comment type="function">
    <text evidence="2">Transfers an acetyl group from acetyl-CoA to L-homoserine, forming acetyl-L-homoserine.</text>
</comment>
<dbReference type="STRING" id="1451189.CFAL_09290"/>
<dbReference type="RefSeq" id="WP_119664136.1">
    <property type="nucleotide sequence ID" value="NZ_QXJK01000001.1"/>
</dbReference>
<dbReference type="OrthoDB" id="9800754at2"/>
<comment type="subcellular location">
    <subcellularLocation>
        <location evidence="2">Cytoplasm</location>
    </subcellularLocation>
</comment>
<dbReference type="NCBIfam" id="TIGR01392">
    <property type="entry name" value="homoserO_Ac_trn"/>
    <property type="match status" value="1"/>
</dbReference>
<dbReference type="NCBIfam" id="NF001209">
    <property type="entry name" value="PRK00175.1"/>
    <property type="match status" value="1"/>
</dbReference>
<evidence type="ECO:0000259" key="4">
    <source>
        <dbReference type="Pfam" id="PF00561"/>
    </source>
</evidence>
<feature type="binding site" evidence="2">
    <location>
        <position position="231"/>
    </location>
    <ligand>
        <name>substrate</name>
    </ligand>
</feature>
<evidence type="ECO:0000256" key="3">
    <source>
        <dbReference type="PIRSR" id="PIRSR000443-1"/>
    </source>
</evidence>
<dbReference type="GO" id="GO:0009086">
    <property type="term" value="P:methionine biosynthetic process"/>
    <property type="evidence" value="ECO:0007669"/>
    <property type="project" value="UniProtKB-UniRule"/>
</dbReference>
<dbReference type="InterPro" id="IPR000073">
    <property type="entry name" value="AB_hydrolase_1"/>
</dbReference>
<evidence type="ECO:0000313" key="5">
    <source>
        <dbReference type="EMBL" id="RIX36803.1"/>
    </source>
</evidence>
<dbReference type="GO" id="GO:0004414">
    <property type="term" value="F:homoserine O-acetyltransferase activity"/>
    <property type="evidence" value="ECO:0007669"/>
    <property type="project" value="UniProtKB-UniRule"/>
</dbReference>
<dbReference type="AlphaFoldDB" id="A0A418QA66"/>
<dbReference type="EMBL" id="QXJK01000001">
    <property type="protein sequence ID" value="RIX36803.1"/>
    <property type="molecule type" value="Genomic_DNA"/>
</dbReference>
<organism evidence="5 6">
    <name type="scientific">Corynebacterium falsenii</name>
    <dbReference type="NCBI Taxonomy" id="108486"/>
    <lineage>
        <taxon>Bacteria</taxon>
        <taxon>Bacillati</taxon>
        <taxon>Actinomycetota</taxon>
        <taxon>Actinomycetes</taxon>
        <taxon>Mycobacteriales</taxon>
        <taxon>Corynebacteriaceae</taxon>
        <taxon>Corynebacterium</taxon>
    </lineage>
</organism>
<comment type="caution">
    <text evidence="2">Lacks conserved residue(s) required for the propagation of feature annotation.</text>
</comment>
<feature type="active site" evidence="2 3">
    <location>
        <position position="359"/>
    </location>
</feature>
<dbReference type="PIRSF" id="PIRSF000443">
    <property type="entry name" value="Homoser_Ac_trans"/>
    <property type="match status" value="1"/>
</dbReference>
<keyword evidence="1 2" id="KW-0808">Transferase</keyword>
<gene>
    <name evidence="2" type="primary">metXA</name>
    <name evidence="5" type="ORF">D3M95_00925</name>
</gene>
<feature type="domain" description="AB hydrolase-1" evidence="4">
    <location>
        <begin position="66"/>
        <end position="365"/>
    </location>
</feature>
<reference evidence="5 6" key="1">
    <citation type="submission" date="2018-09" db="EMBL/GenBank/DDBJ databases">
        <title>Optimization and identification of Corynebacterium falsenii FN1-14 from fish paste.</title>
        <authorList>
            <person name="Daroonpunt R."/>
            <person name="Tanasupawat S."/>
        </authorList>
    </citation>
    <scope>NUCLEOTIDE SEQUENCE [LARGE SCALE GENOMIC DNA]</scope>
    <source>
        <strain evidence="5 6">FN1-14</strain>
    </source>
</reference>
<dbReference type="HAMAP" id="MF_00296">
    <property type="entry name" value="MetX_acyltransf"/>
    <property type="match status" value="1"/>
</dbReference>
<sequence>MVTPTRLPASGEFIQVPCGEVVTEAGVHIPDVQLRLYAFYDAAKGDNDYPDFSAGPVPGLPVEQRPIILIEHALTGDGNATDWWGGMVGPSKPIDTTRYLVLCANVLGGCQGSTGPCSPHPDGKAWGSRFPGLSIRDMVVAEKQMLDALGIERVHAVIGASMGGARALEWTLMYPEMVATALPIAVSARASAWQIGLQSSQIRFIEADPHWHGGDYYGTGETPSHGMGQARRIAHLTYRGELEVDERFGVEAQHGENPYGPYRDPGQRFAVESYLDRQAEKLVERFDAGSYVVLTDALNRHDVGRGRGGMNAALGSSQVPTMVAGVDTDILYPFHQQEHLSRNLGDFIGLSKITSPTGHDGFLTEERQTAQVLQKFLTKAYLLDGEDSAS</sequence>
<feature type="active site" description="Nucleophile" evidence="2 3">
    <location>
        <position position="161"/>
    </location>
</feature>
<evidence type="ECO:0000256" key="1">
    <source>
        <dbReference type="ARBA" id="ARBA00022679"/>
    </source>
</evidence>
<dbReference type="GO" id="GO:0005737">
    <property type="term" value="C:cytoplasm"/>
    <property type="evidence" value="ECO:0007669"/>
    <property type="project" value="UniProtKB-SubCell"/>
</dbReference>
<dbReference type="InterPro" id="IPR008220">
    <property type="entry name" value="HAT_MetX-like"/>
</dbReference>
<evidence type="ECO:0000256" key="2">
    <source>
        <dbReference type="HAMAP-Rule" id="MF_00296"/>
    </source>
</evidence>
<comment type="catalytic activity">
    <reaction evidence="2">
        <text>L-homoserine + acetyl-CoA = O-acetyl-L-homoserine + CoA</text>
        <dbReference type="Rhea" id="RHEA:13701"/>
        <dbReference type="ChEBI" id="CHEBI:57287"/>
        <dbReference type="ChEBI" id="CHEBI:57288"/>
        <dbReference type="ChEBI" id="CHEBI:57476"/>
        <dbReference type="ChEBI" id="CHEBI:57716"/>
        <dbReference type="EC" id="2.3.1.31"/>
    </reaction>
</comment>
<dbReference type="Gene3D" id="3.40.50.1820">
    <property type="entry name" value="alpha/beta hydrolase"/>
    <property type="match status" value="1"/>
</dbReference>
<keyword evidence="2" id="KW-0963">Cytoplasm</keyword>
<accession>A0A418QA66</accession>
<name>A0A418QA66_9CORY</name>
<evidence type="ECO:0000313" key="6">
    <source>
        <dbReference type="Proteomes" id="UP000285278"/>
    </source>
</evidence>
<dbReference type="Proteomes" id="UP000285278">
    <property type="component" value="Unassembled WGS sequence"/>
</dbReference>
<proteinExistence type="inferred from homology"/>
<feature type="active site" evidence="2 3">
    <location>
        <position position="329"/>
    </location>
</feature>
<comment type="pathway">
    <text evidence="2">Amino-acid biosynthesis; L-methionine biosynthesis via de novo pathway; O-acetyl-L-homoserine from L-homoserine: step 1/1.</text>
</comment>
<dbReference type="PANTHER" id="PTHR32268">
    <property type="entry name" value="HOMOSERINE O-ACETYLTRANSFERASE"/>
    <property type="match status" value="1"/>
</dbReference>
<dbReference type="InterPro" id="IPR029058">
    <property type="entry name" value="AB_hydrolase_fold"/>
</dbReference>
<comment type="similarity">
    <text evidence="2">Belongs to the AB hydrolase superfamily. MetX family.</text>
</comment>
<dbReference type="Pfam" id="PF00561">
    <property type="entry name" value="Abhydrolase_1"/>
    <property type="match status" value="1"/>
</dbReference>
<keyword evidence="2 5" id="KW-0012">Acyltransferase</keyword>
<dbReference type="EC" id="2.3.1.31" evidence="2"/>
<dbReference type="UniPathway" id="UPA00051">
    <property type="reaction ID" value="UER00074"/>
</dbReference>
<keyword evidence="2" id="KW-0486">Methionine biosynthesis</keyword>
<comment type="caution">
    <text evidence="5">The sequence shown here is derived from an EMBL/GenBank/DDBJ whole genome shotgun (WGS) entry which is preliminary data.</text>
</comment>
<dbReference type="GO" id="GO:0009092">
    <property type="term" value="P:homoserine metabolic process"/>
    <property type="evidence" value="ECO:0007669"/>
    <property type="project" value="TreeGrafter"/>
</dbReference>
<keyword evidence="2" id="KW-0028">Amino-acid biosynthesis</keyword>